<dbReference type="InterPro" id="IPR001469">
    <property type="entry name" value="ATP_synth_F1_dsu/esu"/>
</dbReference>
<accession>A0ABQ2JZC4</accession>
<dbReference type="Proteomes" id="UP000605099">
    <property type="component" value="Unassembled WGS sequence"/>
</dbReference>
<dbReference type="HAMAP" id="MF_00530">
    <property type="entry name" value="ATP_synth_epsil_bac"/>
    <property type="match status" value="1"/>
</dbReference>
<feature type="coiled-coil region" evidence="10">
    <location>
        <begin position="84"/>
        <end position="118"/>
    </location>
</feature>
<keyword evidence="9" id="KW-0066">ATP synthesis</keyword>
<dbReference type="RefSeq" id="WP_188823541.1">
    <property type="nucleotide sequence ID" value="NZ_BMLK01000040.1"/>
</dbReference>
<dbReference type="SUPFAM" id="SSF51344">
    <property type="entry name" value="Epsilon subunit of F1F0-ATP synthase N-terminal domain"/>
    <property type="match status" value="1"/>
</dbReference>
<comment type="function">
    <text evidence="1 9">Produces ATP from ADP in the presence of a proton gradient across the membrane.</text>
</comment>
<evidence type="ECO:0000256" key="2">
    <source>
        <dbReference type="ARBA" id="ARBA00004184"/>
    </source>
</evidence>
<evidence type="ECO:0000256" key="4">
    <source>
        <dbReference type="ARBA" id="ARBA00022448"/>
    </source>
</evidence>
<comment type="subcellular location">
    <subcellularLocation>
        <location evidence="9">Cell membrane</location>
        <topology evidence="9">Peripheral membrane protein</topology>
    </subcellularLocation>
    <subcellularLocation>
        <location evidence="2">Endomembrane system</location>
        <topology evidence="2">Peripheral membrane protein</topology>
    </subcellularLocation>
</comment>
<name>A0ABQ2JZC4_9SPHN</name>
<gene>
    <name evidence="12" type="primary">atpC2</name>
    <name evidence="9" type="synonym">atpC</name>
    <name evidence="12" type="ORF">GCM10011349_44880</name>
</gene>
<evidence type="ECO:0000256" key="5">
    <source>
        <dbReference type="ARBA" id="ARBA00022781"/>
    </source>
</evidence>
<evidence type="ECO:0000256" key="7">
    <source>
        <dbReference type="ARBA" id="ARBA00023136"/>
    </source>
</evidence>
<evidence type="ECO:0000256" key="10">
    <source>
        <dbReference type="SAM" id="Coils"/>
    </source>
</evidence>
<evidence type="ECO:0000313" key="13">
    <source>
        <dbReference type="Proteomes" id="UP000605099"/>
    </source>
</evidence>
<dbReference type="InterPro" id="IPR036771">
    <property type="entry name" value="ATPsynth_dsu/esu_N"/>
</dbReference>
<evidence type="ECO:0000256" key="8">
    <source>
        <dbReference type="ARBA" id="ARBA00023196"/>
    </source>
</evidence>
<comment type="subunit">
    <text evidence="9">F-type ATPases have 2 components, CF(1) - the catalytic core - and CF(0) - the membrane proton channel. CF(1) has five subunits: alpha(3), beta(3), gamma(1), delta(1), epsilon(1). CF(0) has three main subunits: a, b and c.</text>
</comment>
<proteinExistence type="inferred from homology"/>
<dbReference type="CDD" id="cd12152">
    <property type="entry name" value="F1-ATPase_delta"/>
    <property type="match status" value="1"/>
</dbReference>
<dbReference type="InterPro" id="IPR020546">
    <property type="entry name" value="ATP_synth_F1_dsu/esu_N"/>
</dbReference>
<comment type="caution">
    <text evidence="12">The sequence shown here is derived from an EMBL/GenBank/DDBJ whole genome shotgun (WGS) entry which is preliminary data.</text>
</comment>
<dbReference type="NCBIfam" id="TIGR03166">
    <property type="entry name" value="alt_F1F0_F1_eps"/>
    <property type="match status" value="1"/>
</dbReference>
<keyword evidence="7 9" id="KW-0472">Membrane</keyword>
<keyword evidence="13" id="KW-1185">Reference proteome</keyword>
<dbReference type="InterPro" id="IPR024037">
    <property type="entry name" value="Alt_ATP_synth_F1_esu"/>
</dbReference>
<keyword evidence="6 9" id="KW-0406">Ion transport</keyword>
<protein>
    <recommendedName>
        <fullName evidence="9">ATP synthase epsilon chain</fullName>
    </recommendedName>
    <alternativeName>
        <fullName evidence="9">ATP synthase F1 sector epsilon subunit</fullName>
    </alternativeName>
    <alternativeName>
        <fullName evidence="9">F-ATPase epsilon subunit</fullName>
    </alternativeName>
</protein>
<keyword evidence="10" id="KW-0175">Coiled coil</keyword>
<dbReference type="Pfam" id="PF02823">
    <property type="entry name" value="ATP-synt_DE_N"/>
    <property type="match status" value="1"/>
</dbReference>
<evidence type="ECO:0000256" key="1">
    <source>
        <dbReference type="ARBA" id="ARBA00003543"/>
    </source>
</evidence>
<keyword evidence="8 9" id="KW-0139">CF(1)</keyword>
<dbReference type="EMBL" id="BMLK01000040">
    <property type="protein sequence ID" value="GGN61861.1"/>
    <property type="molecule type" value="Genomic_DNA"/>
</dbReference>
<evidence type="ECO:0000259" key="11">
    <source>
        <dbReference type="Pfam" id="PF02823"/>
    </source>
</evidence>
<keyword evidence="9" id="KW-1003">Cell membrane</keyword>
<evidence type="ECO:0000256" key="9">
    <source>
        <dbReference type="HAMAP-Rule" id="MF_00530"/>
    </source>
</evidence>
<keyword evidence="4 9" id="KW-0813">Transport</keyword>
<organism evidence="12 13">
    <name type="scientific">Novosphingobium indicum</name>
    <dbReference type="NCBI Taxonomy" id="462949"/>
    <lineage>
        <taxon>Bacteria</taxon>
        <taxon>Pseudomonadati</taxon>
        <taxon>Pseudomonadota</taxon>
        <taxon>Alphaproteobacteria</taxon>
        <taxon>Sphingomonadales</taxon>
        <taxon>Sphingomonadaceae</taxon>
        <taxon>Novosphingobium</taxon>
    </lineage>
</organism>
<evidence type="ECO:0000313" key="12">
    <source>
        <dbReference type="EMBL" id="GGN61861.1"/>
    </source>
</evidence>
<reference evidence="13" key="1">
    <citation type="journal article" date="2019" name="Int. J. Syst. Evol. Microbiol.">
        <title>The Global Catalogue of Microorganisms (GCM) 10K type strain sequencing project: providing services to taxonomists for standard genome sequencing and annotation.</title>
        <authorList>
            <consortium name="The Broad Institute Genomics Platform"/>
            <consortium name="The Broad Institute Genome Sequencing Center for Infectious Disease"/>
            <person name="Wu L."/>
            <person name="Ma J."/>
        </authorList>
    </citation>
    <scope>NUCLEOTIDE SEQUENCE [LARGE SCALE GENOMIC DNA]</scope>
    <source>
        <strain evidence="13">CGMCC 1.6784</strain>
    </source>
</reference>
<keyword evidence="5 9" id="KW-0375">Hydrogen ion transport</keyword>
<feature type="domain" description="ATP synthase F1 complex delta/epsilon subunit N-terminal" evidence="11">
    <location>
        <begin position="5"/>
        <end position="85"/>
    </location>
</feature>
<comment type="similarity">
    <text evidence="3 9">Belongs to the ATPase epsilon chain family.</text>
</comment>
<evidence type="ECO:0000256" key="3">
    <source>
        <dbReference type="ARBA" id="ARBA00005712"/>
    </source>
</evidence>
<sequence>MSRMLHLTIATPETAVVEGAARKVRAMDESGSFGLLPGHADLLTVLPSSLVRWEDDQGAVHYCAVRSGVLTVSGGEHVAIACRKALLGDDLHALEAEIEAARTDEEDAERRARVKQTQAHAQAVRQLMRYLMRGGDEGLSDILAEQEG</sequence>
<dbReference type="NCBIfam" id="NF009981">
    <property type="entry name" value="PRK13447.1"/>
    <property type="match status" value="1"/>
</dbReference>
<evidence type="ECO:0000256" key="6">
    <source>
        <dbReference type="ARBA" id="ARBA00023065"/>
    </source>
</evidence>
<dbReference type="Gene3D" id="2.60.15.10">
    <property type="entry name" value="F0F1 ATP synthase delta/epsilon subunit, N-terminal"/>
    <property type="match status" value="1"/>
</dbReference>